<dbReference type="Proteomes" id="UP000299102">
    <property type="component" value="Unassembled WGS sequence"/>
</dbReference>
<name>A0A4C1TGX5_EUMVA</name>
<feature type="transmembrane region" description="Helical" evidence="1">
    <location>
        <begin position="186"/>
        <end position="205"/>
    </location>
</feature>
<evidence type="ECO:0000256" key="1">
    <source>
        <dbReference type="SAM" id="Phobius"/>
    </source>
</evidence>
<keyword evidence="1" id="KW-0472">Membrane</keyword>
<gene>
    <name evidence="2" type="ORF">EVAR_74049_1</name>
</gene>
<sequence>MPEEFPKTNLTIDDAKTLVKDKCLKVAGDVAGQKAYAEIENSTFTLAECVNGIVNFTAIQDEINIASHEGELDVLFNRYCEKRPDAIQCIETFNSKLTPCLDTEERYIPEDGVENVKTLPKLVMGPKQCSDMEHLERCIVKKLDDCDEITPANIVELHVPFHKNETICRSVPNNDKQISGNAGDSLTTRLNALFVSLFITLLIYFNR</sequence>
<dbReference type="EMBL" id="BGZK01005136">
    <property type="protein sequence ID" value="GBP12688.1"/>
    <property type="molecule type" value="Genomic_DNA"/>
</dbReference>
<dbReference type="InterPro" id="IPR009832">
    <property type="entry name" value="DUF1397"/>
</dbReference>
<dbReference type="STRING" id="151549.A0A4C1TGX5"/>
<proteinExistence type="predicted"/>
<dbReference type="PANTHER" id="PTHR20997:SF2">
    <property type="entry name" value="EG:BACR42I17.2 PROTEIN-RELATED"/>
    <property type="match status" value="1"/>
</dbReference>
<accession>A0A4C1TGX5</accession>
<dbReference type="Pfam" id="PF07165">
    <property type="entry name" value="DUF1397"/>
    <property type="match status" value="2"/>
</dbReference>
<evidence type="ECO:0000313" key="2">
    <source>
        <dbReference type="EMBL" id="GBP12688.1"/>
    </source>
</evidence>
<comment type="caution">
    <text evidence="2">The sequence shown here is derived from an EMBL/GenBank/DDBJ whole genome shotgun (WGS) entry which is preliminary data.</text>
</comment>
<protein>
    <submittedName>
        <fullName evidence="2">27 kDa hemolymph protein</fullName>
    </submittedName>
</protein>
<dbReference type="AlphaFoldDB" id="A0A4C1TGX5"/>
<reference evidence="2 3" key="1">
    <citation type="journal article" date="2019" name="Commun. Biol.">
        <title>The bagworm genome reveals a unique fibroin gene that provides high tensile strength.</title>
        <authorList>
            <person name="Kono N."/>
            <person name="Nakamura H."/>
            <person name="Ohtoshi R."/>
            <person name="Tomita M."/>
            <person name="Numata K."/>
            <person name="Arakawa K."/>
        </authorList>
    </citation>
    <scope>NUCLEOTIDE SEQUENCE [LARGE SCALE GENOMIC DNA]</scope>
</reference>
<organism evidence="2 3">
    <name type="scientific">Eumeta variegata</name>
    <name type="common">Bagworm moth</name>
    <name type="synonym">Eumeta japonica</name>
    <dbReference type="NCBI Taxonomy" id="151549"/>
    <lineage>
        <taxon>Eukaryota</taxon>
        <taxon>Metazoa</taxon>
        <taxon>Ecdysozoa</taxon>
        <taxon>Arthropoda</taxon>
        <taxon>Hexapoda</taxon>
        <taxon>Insecta</taxon>
        <taxon>Pterygota</taxon>
        <taxon>Neoptera</taxon>
        <taxon>Endopterygota</taxon>
        <taxon>Lepidoptera</taxon>
        <taxon>Glossata</taxon>
        <taxon>Ditrysia</taxon>
        <taxon>Tineoidea</taxon>
        <taxon>Psychidae</taxon>
        <taxon>Oiketicinae</taxon>
        <taxon>Eumeta</taxon>
    </lineage>
</organism>
<keyword evidence="1" id="KW-0812">Transmembrane</keyword>
<dbReference type="OrthoDB" id="6512861at2759"/>
<keyword evidence="3" id="KW-1185">Reference proteome</keyword>
<keyword evidence="1" id="KW-1133">Transmembrane helix</keyword>
<dbReference type="PANTHER" id="PTHR20997">
    <property type="entry name" value="EG:BACR42I17.2 PROTEIN-RELATED"/>
    <property type="match status" value="1"/>
</dbReference>
<evidence type="ECO:0000313" key="3">
    <source>
        <dbReference type="Proteomes" id="UP000299102"/>
    </source>
</evidence>